<reference evidence="1 2" key="1">
    <citation type="journal article" date="2018" name="BMC Genomics">
        <title>Comparative genome analyses reveal sequence features reflecting distinct modes of host-adaptation between dicot and monocot powdery mildew.</title>
        <authorList>
            <person name="Wu Y."/>
            <person name="Ma X."/>
            <person name="Pan Z."/>
            <person name="Kale S.D."/>
            <person name="Song Y."/>
            <person name="King H."/>
            <person name="Zhang Q."/>
            <person name="Presley C."/>
            <person name="Deng X."/>
            <person name="Wei C.I."/>
            <person name="Xiao S."/>
        </authorList>
    </citation>
    <scope>NUCLEOTIDE SEQUENCE [LARGE SCALE GENOMIC DNA]</scope>
    <source>
        <strain evidence="1">UMSG3</strain>
    </source>
</reference>
<accession>A0A420I611</accession>
<dbReference type="EMBL" id="MCBQ01012638">
    <property type="protein sequence ID" value="RKF65094.1"/>
    <property type="molecule type" value="Genomic_DNA"/>
</dbReference>
<proteinExistence type="predicted"/>
<name>A0A420I611_9PEZI</name>
<organism evidence="1 2">
    <name type="scientific">Golovinomyces cichoracearum</name>
    <dbReference type="NCBI Taxonomy" id="62708"/>
    <lineage>
        <taxon>Eukaryota</taxon>
        <taxon>Fungi</taxon>
        <taxon>Dikarya</taxon>
        <taxon>Ascomycota</taxon>
        <taxon>Pezizomycotina</taxon>
        <taxon>Leotiomycetes</taxon>
        <taxon>Erysiphales</taxon>
        <taxon>Erysiphaceae</taxon>
        <taxon>Golovinomyces</taxon>
    </lineage>
</organism>
<comment type="caution">
    <text evidence="1">The sequence shown here is derived from an EMBL/GenBank/DDBJ whole genome shotgun (WGS) entry which is preliminary data.</text>
</comment>
<gene>
    <name evidence="1" type="ORF">GcM3_126018</name>
</gene>
<evidence type="ECO:0000313" key="2">
    <source>
        <dbReference type="Proteomes" id="UP000283383"/>
    </source>
</evidence>
<keyword evidence="2" id="KW-1185">Reference proteome</keyword>
<sequence>MPNPMQRPAALACSVVSTIQSSTRQATCNTTFNIVIEMPIRA</sequence>
<dbReference type="AlphaFoldDB" id="A0A420I611"/>
<protein>
    <submittedName>
        <fullName evidence="1">Uncharacterized protein</fullName>
    </submittedName>
</protein>
<evidence type="ECO:0000313" key="1">
    <source>
        <dbReference type="EMBL" id="RKF65094.1"/>
    </source>
</evidence>
<dbReference type="Proteomes" id="UP000283383">
    <property type="component" value="Unassembled WGS sequence"/>
</dbReference>